<dbReference type="EMBL" id="JAGSXJ010000033">
    <property type="protein sequence ID" value="KAH6668587.1"/>
    <property type="molecule type" value="Genomic_DNA"/>
</dbReference>
<feature type="chain" id="PRO_5040305754" evidence="4">
    <location>
        <begin position="23"/>
        <end position="424"/>
    </location>
</feature>
<keyword evidence="3 5" id="KW-0378">Hydrolase</keyword>
<evidence type="ECO:0000256" key="3">
    <source>
        <dbReference type="ARBA" id="ARBA00022801"/>
    </source>
</evidence>
<keyword evidence="6" id="KW-1185">Reference proteome</keyword>
<evidence type="ECO:0000313" key="6">
    <source>
        <dbReference type="Proteomes" id="UP000770015"/>
    </source>
</evidence>
<dbReference type="PANTHER" id="PTHR16631">
    <property type="entry name" value="GLUCAN 1,3-BETA-GLUCOSIDASE"/>
    <property type="match status" value="1"/>
</dbReference>
<organism evidence="5 6">
    <name type="scientific">Plectosphaerella plurivora</name>
    <dbReference type="NCBI Taxonomy" id="936078"/>
    <lineage>
        <taxon>Eukaryota</taxon>
        <taxon>Fungi</taxon>
        <taxon>Dikarya</taxon>
        <taxon>Ascomycota</taxon>
        <taxon>Pezizomycotina</taxon>
        <taxon>Sordariomycetes</taxon>
        <taxon>Hypocreomycetidae</taxon>
        <taxon>Glomerellales</taxon>
        <taxon>Plectosphaerellaceae</taxon>
        <taxon>Plectosphaerella</taxon>
    </lineage>
</organism>
<evidence type="ECO:0000256" key="2">
    <source>
        <dbReference type="ARBA" id="ARBA00008773"/>
    </source>
</evidence>
<comment type="similarity">
    <text evidence="2">Belongs to the glycosyl hydrolase 17 family.</text>
</comment>
<protein>
    <submittedName>
        <fullName evidence="5">Glycoside hydrolase superfamily</fullName>
    </submittedName>
</protein>
<dbReference type="GO" id="GO:0005576">
    <property type="term" value="C:extracellular region"/>
    <property type="evidence" value="ECO:0007669"/>
    <property type="project" value="TreeGrafter"/>
</dbReference>
<feature type="signal peptide" evidence="4">
    <location>
        <begin position="1"/>
        <end position="22"/>
    </location>
</feature>
<dbReference type="OrthoDB" id="941679at2759"/>
<keyword evidence="4" id="KW-0732">Signal</keyword>
<evidence type="ECO:0000256" key="1">
    <source>
        <dbReference type="ARBA" id="ARBA00004196"/>
    </source>
</evidence>
<dbReference type="GO" id="GO:0009277">
    <property type="term" value="C:fungal-type cell wall"/>
    <property type="evidence" value="ECO:0007669"/>
    <property type="project" value="TreeGrafter"/>
</dbReference>
<reference evidence="5" key="1">
    <citation type="journal article" date="2021" name="Nat. Commun.">
        <title>Genetic determinants of endophytism in the Arabidopsis root mycobiome.</title>
        <authorList>
            <person name="Mesny F."/>
            <person name="Miyauchi S."/>
            <person name="Thiergart T."/>
            <person name="Pickel B."/>
            <person name="Atanasova L."/>
            <person name="Karlsson M."/>
            <person name="Huettel B."/>
            <person name="Barry K.W."/>
            <person name="Haridas S."/>
            <person name="Chen C."/>
            <person name="Bauer D."/>
            <person name="Andreopoulos W."/>
            <person name="Pangilinan J."/>
            <person name="LaButti K."/>
            <person name="Riley R."/>
            <person name="Lipzen A."/>
            <person name="Clum A."/>
            <person name="Drula E."/>
            <person name="Henrissat B."/>
            <person name="Kohler A."/>
            <person name="Grigoriev I.V."/>
            <person name="Martin F.M."/>
            <person name="Hacquard S."/>
        </authorList>
    </citation>
    <scope>NUCLEOTIDE SEQUENCE</scope>
    <source>
        <strain evidence="5">MPI-SDFR-AT-0117</strain>
    </source>
</reference>
<dbReference type="GO" id="GO:0071555">
    <property type="term" value="P:cell wall organization"/>
    <property type="evidence" value="ECO:0007669"/>
    <property type="project" value="TreeGrafter"/>
</dbReference>
<dbReference type="GO" id="GO:0042973">
    <property type="term" value="F:glucan endo-1,3-beta-D-glucosidase activity"/>
    <property type="evidence" value="ECO:0007669"/>
    <property type="project" value="TreeGrafter"/>
</dbReference>
<evidence type="ECO:0000313" key="5">
    <source>
        <dbReference type="EMBL" id="KAH6668587.1"/>
    </source>
</evidence>
<accession>A0A9P9A637</accession>
<dbReference type="InterPro" id="IPR017853">
    <property type="entry name" value="GH"/>
</dbReference>
<evidence type="ECO:0000256" key="4">
    <source>
        <dbReference type="SAM" id="SignalP"/>
    </source>
</evidence>
<dbReference type="PANTHER" id="PTHR16631:SF14">
    <property type="entry name" value="FAMILY 17 GLUCOSIDASE SCW10-RELATED"/>
    <property type="match status" value="1"/>
</dbReference>
<dbReference type="SUPFAM" id="SSF51445">
    <property type="entry name" value="(Trans)glycosidases"/>
    <property type="match status" value="1"/>
</dbReference>
<proteinExistence type="inferred from homology"/>
<gene>
    <name evidence="5" type="ORF">F5X68DRAFT_249370</name>
</gene>
<comment type="caution">
    <text evidence="5">The sequence shown here is derived from an EMBL/GenBank/DDBJ whole genome shotgun (WGS) entry which is preliminary data.</text>
</comment>
<dbReference type="Proteomes" id="UP000770015">
    <property type="component" value="Unassembled WGS sequence"/>
</dbReference>
<dbReference type="Gene3D" id="3.20.20.80">
    <property type="entry name" value="Glycosidases"/>
    <property type="match status" value="1"/>
</dbReference>
<dbReference type="AlphaFoldDB" id="A0A9P9A637"/>
<name>A0A9P9A637_9PEZI</name>
<sequence>MKTFAISMAAIAALGLAMPGMAKPTGPRQPVIEARADNLVTVVDPRVAAPTERYQIVAYVDKDGAPLSKVTQLVHVIPATTAPPTEVLGTPIAPEGKPTPSEVVGTPLAPAGKPAGTATSTTSSDIVGNPIPADHETALPEQANPLGANFTASGDSETSRNLPGIAYAPYTAKGDCKSQPQIEEDFKYFSGKYSLVRIYGTDCDQVAKVVPAAQKFGLRLFLGLFELANIEQQVQHIVDSVKGDWGIVDTVSVGNELKNNGAAQIPALLEALKKTRSLLRASGYGGPVVNVDTFVAVLEHPVLCDESDYCAMNLHPFFDGNVPAPDSGKFVARMVKEVRSKLANKSQRIVVTEIGWPWKGSNNGLCHPGIKEQRQALDSIRGYYSKNPQDVILFSGFNDPWKPSEPATFYAEPYWGIDGRDSKS</sequence>
<dbReference type="InterPro" id="IPR050732">
    <property type="entry name" value="Beta-glucan_modifiers"/>
</dbReference>
<dbReference type="GO" id="GO:0009986">
    <property type="term" value="C:cell surface"/>
    <property type="evidence" value="ECO:0007669"/>
    <property type="project" value="TreeGrafter"/>
</dbReference>
<comment type="subcellular location">
    <subcellularLocation>
        <location evidence="1">Cell envelope</location>
    </subcellularLocation>
</comment>